<keyword evidence="2" id="KW-0479">Metal-binding</keyword>
<proteinExistence type="inferred from homology"/>
<evidence type="ECO:0000256" key="2">
    <source>
        <dbReference type="ARBA" id="ARBA00022723"/>
    </source>
</evidence>
<evidence type="ECO:0000259" key="8">
    <source>
        <dbReference type="Pfam" id="PF08646"/>
    </source>
</evidence>
<accession>A0ABQ8Y996</accession>
<dbReference type="InterPro" id="IPR012340">
    <property type="entry name" value="NA-bd_OB-fold"/>
</dbReference>
<dbReference type="InterPro" id="IPR019138">
    <property type="entry name" value="De-etiolated_protein_1_Det1"/>
</dbReference>
<organism evidence="9 10">
    <name type="scientific">Anaeramoeba flamelloides</name>
    <dbReference type="NCBI Taxonomy" id="1746091"/>
    <lineage>
        <taxon>Eukaryota</taxon>
        <taxon>Metamonada</taxon>
        <taxon>Anaeramoebidae</taxon>
        <taxon>Anaeramoeba</taxon>
    </lineage>
</organism>
<comment type="similarity">
    <text evidence="1">Belongs to the replication factor A protein 1 family.</text>
</comment>
<evidence type="ECO:0000313" key="9">
    <source>
        <dbReference type="EMBL" id="KAJ6241391.1"/>
    </source>
</evidence>
<protein>
    <submittedName>
        <fullName evidence="9">Snf5</fullName>
    </submittedName>
</protein>
<keyword evidence="4" id="KW-0862">Zinc</keyword>
<dbReference type="SUPFAM" id="SSF50249">
    <property type="entry name" value="Nucleic acid-binding proteins"/>
    <property type="match status" value="4"/>
</dbReference>
<evidence type="ECO:0000313" key="10">
    <source>
        <dbReference type="Proteomes" id="UP001150062"/>
    </source>
</evidence>
<reference evidence="9" key="1">
    <citation type="submission" date="2022-08" db="EMBL/GenBank/DDBJ databases">
        <title>Novel sulfate-reducing endosymbionts in the free-living metamonad Anaeramoeba.</title>
        <authorList>
            <person name="Jerlstrom-Hultqvist J."/>
            <person name="Cepicka I."/>
            <person name="Gallot-Lavallee L."/>
            <person name="Salas-Leiva D."/>
            <person name="Curtis B.A."/>
            <person name="Zahonova K."/>
            <person name="Pipaliya S."/>
            <person name="Dacks J."/>
            <person name="Roger A.J."/>
        </authorList>
    </citation>
    <scope>NUCLEOTIDE SEQUENCE</scope>
    <source>
        <strain evidence="9">Schooner1</strain>
    </source>
</reference>
<evidence type="ECO:0000256" key="5">
    <source>
        <dbReference type="ARBA" id="ARBA00023125"/>
    </source>
</evidence>
<keyword evidence="3" id="KW-0863">Zinc-finger</keyword>
<evidence type="ECO:0000256" key="3">
    <source>
        <dbReference type="ARBA" id="ARBA00022771"/>
    </source>
</evidence>
<dbReference type="Proteomes" id="UP001150062">
    <property type="component" value="Unassembled WGS sequence"/>
</dbReference>
<feature type="compositionally biased region" description="Polar residues" evidence="7">
    <location>
        <begin position="178"/>
        <end position="209"/>
    </location>
</feature>
<feature type="compositionally biased region" description="Polar residues" evidence="7">
    <location>
        <begin position="216"/>
        <end position="231"/>
    </location>
</feature>
<dbReference type="InterPro" id="IPR047192">
    <property type="entry name" value="Euk_RPA1_DBD_C"/>
</dbReference>
<dbReference type="Gene3D" id="2.40.50.140">
    <property type="entry name" value="Nucleic acid-binding proteins"/>
    <property type="match status" value="3"/>
</dbReference>
<feature type="region of interest" description="Disordered" evidence="7">
    <location>
        <begin position="178"/>
        <end position="236"/>
    </location>
</feature>
<gene>
    <name evidence="9" type="ORF">M0813_23178</name>
</gene>
<evidence type="ECO:0000256" key="1">
    <source>
        <dbReference type="ARBA" id="ARBA00005690"/>
    </source>
</evidence>
<evidence type="ECO:0000256" key="7">
    <source>
        <dbReference type="SAM" id="MobiDB-lite"/>
    </source>
</evidence>
<dbReference type="EMBL" id="JAOAOG010000193">
    <property type="protein sequence ID" value="KAJ6241391.1"/>
    <property type="molecule type" value="Genomic_DNA"/>
</dbReference>
<feature type="coiled-coil region" evidence="6">
    <location>
        <begin position="874"/>
        <end position="909"/>
    </location>
</feature>
<feature type="domain" description="Replication factor A C-terminal" evidence="8">
    <location>
        <begin position="1030"/>
        <end position="1153"/>
    </location>
</feature>
<dbReference type="Pfam" id="PF08646">
    <property type="entry name" value="Rep_fac-A_C"/>
    <property type="match status" value="1"/>
</dbReference>
<dbReference type="PANTHER" id="PTHR13374:SF3">
    <property type="entry name" value="DET1 HOMOLOG"/>
    <property type="match status" value="1"/>
</dbReference>
<dbReference type="InterPro" id="IPR013955">
    <property type="entry name" value="Rep_factor-A_C"/>
</dbReference>
<dbReference type="CDD" id="cd04476">
    <property type="entry name" value="RPA1_DBD_C"/>
    <property type="match status" value="1"/>
</dbReference>
<comment type="caution">
    <text evidence="9">The sequence shown here is derived from an EMBL/GenBank/DDBJ whole genome shotgun (WGS) entry which is preliminary data.</text>
</comment>
<keyword evidence="5" id="KW-0238">DNA-binding</keyword>
<sequence>MYSLSEYTISKTFKGTIVDSPTLQVISIQQAPHPLDPQTGIRLEGFLSDGKHYQKSIFSDPILLLFQQKEFKLYSIIILQNYASLLINFERVLIISQIKIVSQCTKKIGDPTLASFQTDLFSPNNVTQKNVVDSSVQMNNQASNITTKLEPQLKQSSTLQAINRNIATSSSTITFSQQGFGLNNNQSKKTIQHSKNQNHNIHNSPFNSFSDRDQNNKINPKIQRTTSLPSGQNNIQNKQNNEIRSILSHNQSIETNLFSDQPNPIKQVVNKQNRNSINVNINNHNVSINNTTTTNLHGNSKILNNSVGNQIEIEIEKEDNALINPNKQEKMAFKNSNGNIKNDEHRVPYKQNHHNININIINNNNNYFQIDNTTNYPLNNQNDQINQSIHLNTNLQSNGKKKPMVPSYGNNKNKDILLNKPIKVEKMFNPKNTEKITFIKSLKPGICQWSIKVRITHICDLGYLENKNNPNDLGTKFENLYAIELIDQNGDEIRAIFDQLFLEKFEIFLKLYNILIISNGIIKLCDAEFNTHSQFSFIIFDTTTTINKITVNQMPYYALYSKQTQEINKIGLNLNMATFKFVDFIGVINSISIEKGGNISSSLGKKIIIVDPYGSIPLFLIGENANVFEGKVGTIILLKYCKIIRQNNRIELRISLFTRIFFNPEIEETRQLLNWWKIGNNNIKKNLSSQTQKQNLKKIVILSQTQTNDNLTPQKINHKQLLQKQNQQSQILQQRQQNHKILLQQQQQPQKQQNNKILLQQQQQLQQQQNQNKALWVKKEQQQYHQKNLQQNQNPLLLKQNLQQQQNSQQIKQEILLQQQLLLQQQQNKTLVQQQPQQQLQQRYNQNKSPWMKKEQQQDQQNQILQQQNQKILLQQQQQQLQYQKQQFQQQQQQQIQQQQQNKTLLQQQPQPQQQQNNKILYQQQQQLQTKQNQNKALWVKKEQQQYHQKNLQQNQNPLSLKQNLQQQQNSQQIKQEILLHQQTQCKLQLYTPVLIRPLPQKSWGDIEIITLSDIDEIFITRKSCSKRVAVYAMITKLKIDEYHPYYESCESKSCHKKVEKTSLGWYCSRCKKNYFSNNFSFHFQLSIADNTTAKWMTVFDSCAKKLVNIDAKSVHELYQNNLAHLAIKTMKKIEGKSGVFLLNISAYRCNNIYKKNIIMNDCKIDFNYIKASKRVLKRIFDLKTIL</sequence>
<evidence type="ECO:0000256" key="6">
    <source>
        <dbReference type="SAM" id="Coils"/>
    </source>
</evidence>
<keyword evidence="10" id="KW-1185">Reference proteome</keyword>
<dbReference type="PANTHER" id="PTHR13374">
    <property type="entry name" value="DET1 HOMOLOG DE-ETIOLATED-1 HOMOLOG"/>
    <property type="match status" value="1"/>
</dbReference>
<keyword evidence="6" id="KW-0175">Coiled coil</keyword>
<evidence type="ECO:0000256" key="4">
    <source>
        <dbReference type="ARBA" id="ARBA00022833"/>
    </source>
</evidence>
<name>A0ABQ8Y996_9EUKA</name>